<dbReference type="Gene3D" id="3.30.500.40">
    <property type="match status" value="1"/>
</dbReference>
<feature type="domain" description="Smad anchor for receptor activation-like C-terminal" evidence="1">
    <location>
        <begin position="1"/>
        <end position="290"/>
    </location>
</feature>
<name>A0A3P6QP35_CYLGO</name>
<dbReference type="GO" id="GO:0031901">
    <property type="term" value="C:early endosome membrane"/>
    <property type="evidence" value="ECO:0007669"/>
    <property type="project" value="TreeGrafter"/>
</dbReference>
<dbReference type="EMBL" id="UYRV01005578">
    <property type="protein sequence ID" value="VDK52766.1"/>
    <property type="molecule type" value="Genomic_DNA"/>
</dbReference>
<dbReference type="OrthoDB" id="5872154at2759"/>
<organism evidence="2 3">
    <name type="scientific">Cylicostephanus goldi</name>
    <name type="common">Nematode worm</name>
    <dbReference type="NCBI Taxonomy" id="71465"/>
    <lineage>
        <taxon>Eukaryota</taxon>
        <taxon>Metazoa</taxon>
        <taxon>Ecdysozoa</taxon>
        <taxon>Nematoda</taxon>
        <taxon>Chromadorea</taxon>
        <taxon>Rhabditida</taxon>
        <taxon>Rhabditina</taxon>
        <taxon>Rhabditomorpha</taxon>
        <taxon>Strongyloidea</taxon>
        <taxon>Strongylidae</taxon>
        <taxon>Cylicostephanus</taxon>
    </lineage>
</organism>
<evidence type="ECO:0000313" key="2">
    <source>
        <dbReference type="EMBL" id="VDK52766.1"/>
    </source>
</evidence>
<dbReference type="SMART" id="SM01421">
    <property type="entry name" value="DUF3480"/>
    <property type="match status" value="1"/>
</dbReference>
<proteinExistence type="predicted"/>
<evidence type="ECO:0000313" key="3">
    <source>
        <dbReference type="Proteomes" id="UP000271889"/>
    </source>
</evidence>
<keyword evidence="3" id="KW-1185">Reference proteome</keyword>
<gene>
    <name evidence="2" type="ORF">CGOC_LOCUS2477</name>
</gene>
<dbReference type="Gene3D" id="3.30.1360.220">
    <property type="entry name" value="Domain of unknown function (DUF3480), N-terminal subdomain"/>
    <property type="match status" value="1"/>
</dbReference>
<accession>A0A3P6QP35</accession>
<dbReference type="PANTHER" id="PTHR46319">
    <property type="entry name" value="ZINC FINGER FYVE DOMAIN-CONTAINING PROTEIN"/>
    <property type="match status" value="1"/>
</dbReference>
<protein>
    <recommendedName>
        <fullName evidence="1">Smad anchor for receptor activation-like C-terminal domain-containing protein</fullName>
    </recommendedName>
</protein>
<reference evidence="2 3" key="1">
    <citation type="submission" date="2018-11" db="EMBL/GenBank/DDBJ databases">
        <authorList>
            <consortium name="Pathogen Informatics"/>
        </authorList>
    </citation>
    <scope>NUCLEOTIDE SEQUENCE [LARGE SCALE GENOMIC DNA]</scope>
</reference>
<dbReference type="Pfam" id="PF11979">
    <property type="entry name" value="SARA_C"/>
    <property type="match status" value="1"/>
</dbReference>
<dbReference type="PANTHER" id="PTHR46319:SF3">
    <property type="entry name" value="ZINC FINGER FYVE DOMAIN-CONTAINING PROTEIN"/>
    <property type="match status" value="1"/>
</dbReference>
<sequence length="319" mass="35486">MKHLVGCTVTLENDVTTVKIPKSAKQDLDEVISLNRTMIAWATDVNLSADSHLVCEENDGFYTTQVLARGASRKATGASFIIVDGGLKTDGLQMFEKKRFRQFLCLQISVVEDGVAIRVPSEKLESLLASLNSMQDWSTSGSSGAQFIISWIDICPQTSTHGPTSSIDGLNLADKYQYGLSLDRAISSVLQVPSVSDYGVRLSHVYDLRNGRLTPDEEPKVFSIAEMLARECTGMLEPYLMMLINMNIMSISVRVSVNAENVEYDVSPWFGMEDEQLKYKQNMDQLIPVFYDILGYLPGGFYIELTLSFVCTKPLPFIN</sequence>
<dbReference type="GO" id="GO:0016197">
    <property type="term" value="P:endosomal transport"/>
    <property type="evidence" value="ECO:0007669"/>
    <property type="project" value="TreeGrafter"/>
</dbReference>
<dbReference type="AlphaFoldDB" id="A0A3P6QP35"/>
<dbReference type="Proteomes" id="UP000271889">
    <property type="component" value="Unassembled WGS sequence"/>
</dbReference>
<evidence type="ECO:0000259" key="1">
    <source>
        <dbReference type="SMART" id="SM01421"/>
    </source>
</evidence>
<dbReference type="InterPro" id="IPR022557">
    <property type="entry name" value="SARA-like_C"/>
</dbReference>